<proteinExistence type="predicted"/>
<comment type="caution">
    <text evidence="1">The sequence shown here is derived from an EMBL/GenBank/DDBJ whole genome shotgun (WGS) entry which is preliminary data.</text>
</comment>
<gene>
    <name evidence="1" type="ORF">GCM10022256_15150</name>
</gene>
<dbReference type="EMBL" id="BAABAU010000001">
    <property type="protein sequence ID" value="GAA4265903.1"/>
    <property type="molecule type" value="Genomic_DNA"/>
</dbReference>
<sequence>MNRIAYYCFVHKVNGRDSAGRRGARNPYEHATGFWGRLNRFLYPIAGPASLGAGHPEAPYVPPADPACPICGQPLKLHTILRRDDNRSSSLECPKAV</sequence>
<accession>A0ABP8E163</accession>
<evidence type="ECO:0000313" key="1">
    <source>
        <dbReference type="EMBL" id="GAA4265903.1"/>
    </source>
</evidence>
<protein>
    <submittedName>
        <fullName evidence="1">Uncharacterized protein</fullName>
    </submittedName>
</protein>
<dbReference type="Proteomes" id="UP001501594">
    <property type="component" value="Unassembled WGS sequence"/>
</dbReference>
<reference evidence="2" key="1">
    <citation type="journal article" date="2019" name="Int. J. Syst. Evol. Microbiol.">
        <title>The Global Catalogue of Microorganisms (GCM) 10K type strain sequencing project: providing services to taxonomists for standard genome sequencing and annotation.</title>
        <authorList>
            <consortium name="The Broad Institute Genomics Platform"/>
            <consortium name="The Broad Institute Genome Sequencing Center for Infectious Disease"/>
            <person name="Wu L."/>
            <person name="Ma J."/>
        </authorList>
    </citation>
    <scope>NUCLEOTIDE SEQUENCE [LARGE SCALE GENOMIC DNA]</scope>
    <source>
        <strain evidence="2">JCM 17442</strain>
    </source>
</reference>
<organism evidence="1 2">
    <name type="scientific">Frondihabitans peucedani</name>
    <dbReference type="NCBI Taxonomy" id="598626"/>
    <lineage>
        <taxon>Bacteria</taxon>
        <taxon>Bacillati</taxon>
        <taxon>Actinomycetota</taxon>
        <taxon>Actinomycetes</taxon>
        <taxon>Micrococcales</taxon>
        <taxon>Microbacteriaceae</taxon>
        <taxon>Frondihabitans</taxon>
    </lineage>
</organism>
<evidence type="ECO:0000313" key="2">
    <source>
        <dbReference type="Proteomes" id="UP001501594"/>
    </source>
</evidence>
<keyword evidence="2" id="KW-1185">Reference proteome</keyword>
<name>A0ABP8E163_9MICO</name>